<evidence type="ECO:0000259" key="5">
    <source>
        <dbReference type="PROSITE" id="PS50110"/>
    </source>
</evidence>
<dbReference type="PROSITE" id="PS50110">
    <property type="entry name" value="RESPONSE_REGULATORY"/>
    <property type="match status" value="1"/>
</dbReference>
<feature type="domain" description="Response regulatory" evidence="5">
    <location>
        <begin position="3"/>
        <end position="119"/>
    </location>
</feature>
<dbReference type="PANTHER" id="PTHR43214">
    <property type="entry name" value="TWO-COMPONENT RESPONSE REGULATOR"/>
    <property type="match status" value="1"/>
</dbReference>
<dbReference type="InterPro" id="IPR011006">
    <property type="entry name" value="CheY-like_superfamily"/>
</dbReference>
<dbReference type="AlphaFoldDB" id="F5RBA0"/>
<evidence type="ECO:0000313" key="7">
    <source>
        <dbReference type="Proteomes" id="UP000005019"/>
    </source>
</evidence>
<sequence length="228" mass="24623">MIRLLLVDDHAVVREGYRRLLERRPDLCIEAEASTAGEALTAFRAVEPDVVVLDLGLPDMGGVELVRRLVQRDARARILVFSMHRDPLFASQALRAGALGYVTKSCAPDVLIDAVYQVAARRRVLSPDIAPELALALLNESDNPLDALSPREFEVLRLLLDGRTPDEIGQTLHISPKTAQNTHYQIKAKLGTRTDIDLVRLALKWGMGGGGMGGGAGDTPGGVEGETG</sequence>
<organism evidence="6 7">
    <name type="scientific">Methyloversatilis universalis (strain ATCC BAA-1314 / DSM 25237 / JCM 13912 / CCUG 52030 / FAM5)</name>
    <dbReference type="NCBI Taxonomy" id="1000565"/>
    <lineage>
        <taxon>Bacteria</taxon>
        <taxon>Pseudomonadati</taxon>
        <taxon>Pseudomonadota</taxon>
        <taxon>Betaproteobacteria</taxon>
        <taxon>Nitrosomonadales</taxon>
        <taxon>Sterolibacteriaceae</taxon>
        <taxon>Methyloversatilis</taxon>
    </lineage>
</organism>
<reference evidence="6 7" key="1">
    <citation type="journal article" date="2011" name="J. Bacteriol.">
        <title>Genome sequence of Methyloversatilis universalis FAM5T, a methylotrophic representative of the order Rhodocyclales.</title>
        <authorList>
            <person name="Kittichotirat W."/>
            <person name="Good N.M."/>
            <person name="Hall R."/>
            <person name="Bringel F."/>
            <person name="Lajus A."/>
            <person name="Medigue C."/>
            <person name="Smalley N.E."/>
            <person name="Beck D."/>
            <person name="Bumgarner R."/>
            <person name="Vuilleumier S."/>
            <person name="Kalyuzhnaya M.G."/>
        </authorList>
    </citation>
    <scope>NUCLEOTIDE SEQUENCE [LARGE SCALE GENOMIC DNA]</scope>
    <source>
        <strain evidence="7">ATCC BAA-1314 / JCM 13912 / FAM5</strain>
    </source>
</reference>
<dbReference type="SUPFAM" id="SSF46894">
    <property type="entry name" value="C-terminal effector domain of the bipartite response regulators"/>
    <property type="match status" value="1"/>
</dbReference>
<name>F5RBA0_METUF</name>
<evidence type="ECO:0000313" key="6">
    <source>
        <dbReference type="EMBL" id="EGK72236.1"/>
    </source>
</evidence>
<evidence type="ECO:0000256" key="3">
    <source>
        <dbReference type="PROSITE-ProRule" id="PRU00169"/>
    </source>
</evidence>
<dbReference type="InterPro" id="IPR039420">
    <property type="entry name" value="WalR-like"/>
</dbReference>
<dbReference type="Pfam" id="PF00072">
    <property type="entry name" value="Response_reg"/>
    <property type="match status" value="1"/>
</dbReference>
<feature type="modified residue" description="4-aspartylphosphate" evidence="3">
    <location>
        <position position="54"/>
    </location>
</feature>
<gene>
    <name evidence="6" type="ORF">METUNv1_01540</name>
</gene>
<keyword evidence="7" id="KW-1185">Reference proteome</keyword>
<feature type="domain" description="HTH luxR-type" evidence="4">
    <location>
        <begin position="141"/>
        <end position="206"/>
    </location>
</feature>
<dbReference type="SMART" id="SM00448">
    <property type="entry name" value="REC"/>
    <property type="match status" value="1"/>
</dbReference>
<dbReference type="GO" id="GO:0000160">
    <property type="term" value="P:phosphorelay signal transduction system"/>
    <property type="evidence" value="ECO:0007669"/>
    <property type="project" value="InterPro"/>
</dbReference>
<keyword evidence="1 3" id="KW-0597">Phosphoprotein</keyword>
<dbReference type="STRING" id="1000565.METUNv1_01540"/>
<dbReference type="SMART" id="SM00421">
    <property type="entry name" value="HTH_LUXR"/>
    <property type="match status" value="1"/>
</dbReference>
<dbReference type="InterPro" id="IPR016032">
    <property type="entry name" value="Sig_transdc_resp-reg_C-effctor"/>
</dbReference>
<dbReference type="InterPro" id="IPR058245">
    <property type="entry name" value="NreC/VraR/RcsB-like_REC"/>
</dbReference>
<proteinExistence type="predicted"/>
<dbReference type="Gene3D" id="3.40.50.2300">
    <property type="match status" value="1"/>
</dbReference>
<dbReference type="CDD" id="cd17535">
    <property type="entry name" value="REC_NarL-like"/>
    <property type="match status" value="1"/>
</dbReference>
<dbReference type="Proteomes" id="UP000005019">
    <property type="component" value="Unassembled WGS sequence"/>
</dbReference>
<keyword evidence="2" id="KW-0238">DNA-binding</keyword>
<dbReference type="CDD" id="cd06170">
    <property type="entry name" value="LuxR_C_like"/>
    <property type="match status" value="1"/>
</dbReference>
<dbReference type="GO" id="GO:0006355">
    <property type="term" value="P:regulation of DNA-templated transcription"/>
    <property type="evidence" value="ECO:0007669"/>
    <property type="project" value="InterPro"/>
</dbReference>
<dbReference type="eggNOG" id="COG2197">
    <property type="taxonomic scope" value="Bacteria"/>
</dbReference>
<accession>F5RBA0</accession>
<comment type="caution">
    <text evidence="6">The sequence shown here is derived from an EMBL/GenBank/DDBJ whole genome shotgun (WGS) entry which is preliminary data.</text>
</comment>
<dbReference type="RefSeq" id="WP_008060448.1">
    <property type="nucleotide sequence ID" value="NZ_AFHG01000042.1"/>
</dbReference>
<dbReference type="PRINTS" id="PR00038">
    <property type="entry name" value="HTHLUXR"/>
</dbReference>
<dbReference type="InterPro" id="IPR000792">
    <property type="entry name" value="Tscrpt_reg_LuxR_C"/>
</dbReference>
<dbReference type="EMBL" id="AFHG01000042">
    <property type="protein sequence ID" value="EGK72236.1"/>
    <property type="molecule type" value="Genomic_DNA"/>
</dbReference>
<evidence type="ECO:0000256" key="2">
    <source>
        <dbReference type="ARBA" id="ARBA00023125"/>
    </source>
</evidence>
<evidence type="ECO:0000259" key="4">
    <source>
        <dbReference type="PROSITE" id="PS50043"/>
    </source>
</evidence>
<dbReference type="GO" id="GO:0003677">
    <property type="term" value="F:DNA binding"/>
    <property type="evidence" value="ECO:0007669"/>
    <property type="project" value="UniProtKB-KW"/>
</dbReference>
<dbReference type="PROSITE" id="PS50043">
    <property type="entry name" value="HTH_LUXR_2"/>
    <property type="match status" value="1"/>
</dbReference>
<dbReference type="SUPFAM" id="SSF52172">
    <property type="entry name" value="CheY-like"/>
    <property type="match status" value="1"/>
</dbReference>
<dbReference type="OrthoDB" id="9780593at2"/>
<dbReference type="PANTHER" id="PTHR43214:SF43">
    <property type="entry name" value="TWO-COMPONENT RESPONSE REGULATOR"/>
    <property type="match status" value="1"/>
</dbReference>
<evidence type="ECO:0000256" key="1">
    <source>
        <dbReference type="ARBA" id="ARBA00022553"/>
    </source>
</evidence>
<dbReference type="InterPro" id="IPR001789">
    <property type="entry name" value="Sig_transdc_resp-reg_receiver"/>
</dbReference>
<dbReference type="Pfam" id="PF00196">
    <property type="entry name" value="GerE"/>
    <property type="match status" value="1"/>
</dbReference>
<protein>
    <submittedName>
        <fullName evidence="6">Two component transcriptional regulator, LuxR family</fullName>
    </submittedName>
</protein>